<evidence type="ECO:0000256" key="2">
    <source>
        <dbReference type="ARBA" id="ARBA00007370"/>
    </source>
</evidence>
<evidence type="ECO:0000256" key="3">
    <source>
        <dbReference type="ARBA" id="ARBA00012078"/>
    </source>
</evidence>
<dbReference type="PROSITE" id="PS00627">
    <property type="entry name" value="GHMP_KINASES_ATP"/>
    <property type="match status" value="1"/>
</dbReference>
<dbReference type="GO" id="GO:0005524">
    <property type="term" value="F:ATP binding"/>
    <property type="evidence" value="ECO:0007669"/>
    <property type="project" value="UniProtKB-UniRule"/>
</dbReference>
<comment type="pathway">
    <text evidence="1 13">Amino-acid biosynthesis; L-threonine biosynthesis; L-threonine from L-aspartate: step 4/5.</text>
</comment>
<proteinExistence type="inferred from homology"/>
<dbReference type="Gene3D" id="3.30.70.890">
    <property type="entry name" value="GHMP kinase, C-terminal domain"/>
    <property type="match status" value="1"/>
</dbReference>
<comment type="caution">
    <text evidence="16">The sequence shown here is derived from an EMBL/GenBank/DDBJ whole genome shotgun (WGS) entry which is preliminary data.</text>
</comment>
<evidence type="ECO:0000259" key="15">
    <source>
        <dbReference type="Pfam" id="PF08544"/>
    </source>
</evidence>
<dbReference type="InterPro" id="IPR013750">
    <property type="entry name" value="GHMP_kinase_C_dom"/>
</dbReference>
<dbReference type="GO" id="GO:0009088">
    <property type="term" value="P:threonine biosynthetic process"/>
    <property type="evidence" value="ECO:0007669"/>
    <property type="project" value="UniProtKB-UniRule"/>
</dbReference>
<dbReference type="EC" id="2.7.1.39" evidence="3 13"/>
<dbReference type="AlphaFoldDB" id="A0A542YUM3"/>
<dbReference type="InterPro" id="IPR006203">
    <property type="entry name" value="GHMP_knse_ATP-bd_CS"/>
</dbReference>
<dbReference type="InterPro" id="IPR014721">
    <property type="entry name" value="Ribsml_uS5_D2-typ_fold_subgr"/>
</dbReference>
<comment type="catalytic activity">
    <reaction evidence="11 13">
        <text>L-homoserine + ATP = O-phospho-L-homoserine + ADP + H(+)</text>
        <dbReference type="Rhea" id="RHEA:13985"/>
        <dbReference type="ChEBI" id="CHEBI:15378"/>
        <dbReference type="ChEBI" id="CHEBI:30616"/>
        <dbReference type="ChEBI" id="CHEBI:57476"/>
        <dbReference type="ChEBI" id="CHEBI:57590"/>
        <dbReference type="ChEBI" id="CHEBI:456216"/>
        <dbReference type="EC" id="2.7.1.39"/>
    </reaction>
</comment>
<comment type="function">
    <text evidence="12 13">Catalyzes the ATP-dependent phosphorylation of L-homoserine to L-homoserine phosphate.</text>
</comment>
<evidence type="ECO:0000259" key="14">
    <source>
        <dbReference type="Pfam" id="PF00288"/>
    </source>
</evidence>
<evidence type="ECO:0000256" key="9">
    <source>
        <dbReference type="ARBA" id="ARBA00022777"/>
    </source>
</evidence>
<dbReference type="Gene3D" id="3.30.230.10">
    <property type="match status" value="1"/>
</dbReference>
<keyword evidence="6 13" id="KW-0808">Transferase</keyword>
<keyword evidence="10 13" id="KW-0067">ATP-binding</keyword>
<dbReference type="PANTHER" id="PTHR20861:SF1">
    <property type="entry name" value="HOMOSERINE KINASE"/>
    <property type="match status" value="1"/>
</dbReference>
<dbReference type="PIRSF" id="PIRSF000676">
    <property type="entry name" value="Homoser_kin"/>
    <property type="match status" value="1"/>
</dbReference>
<evidence type="ECO:0000256" key="5">
    <source>
        <dbReference type="ARBA" id="ARBA00022605"/>
    </source>
</evidence>
<evidence type="ECO:0000256" key="10">
    <source>
        <dbReference type="ARBA" id="ARBA00022840"/>
    </source>
</evidence>
<sequence length="319" mass="33408">MTGPVVELAAADAVTVTVPASSANLGPGYDSVGLGLDLRDTYAVRVTSEPGLVVDLQGQGAQRLPRDDSSLLARALRTAMEACGLGWLEELRQRGLGLHLTYGCEIPMSAGLGSSAAAGVGGFALGFALARQGELTSEDRALVNTHAGILEGHPDNSSASVYGGLTVSWMPSPQAVRTARLTVHEDVAPLVVVPVGSKLSTRTARAVLPPHIAHADAARQASRSALLIHALTTDPTFLLDATQDWLHQEYRREAYPTSMAAVDLLRAQGHAAVVSGAGPTVLVLTRRAVVDTIAAEVKTWGREWKLLRPAVASEGVRVV</sequence>
<dbReference type="Pfam" id="PF08544">
    <property type="entry name" value="GHMP_kinases_C"/>
    <property type="match status" value="1"/>
</dbReference>
<keyword evidence="7 13" id="KW-0791">Threonine biosynthesis</keyword>
<dbReference type="InterPro" id="IPR006204">
    <property type="entry name" value="GHMP_kinase_N_dom"/>
</dbReference>
<accession>A0A542YUM3</accession>
<dbReference type="PRINTS" id="PR00958">
    <property type="entry name" value="HOMSERKINASE"/>
</dbReference>
<keyword evidence="9 13" id="KW-0418">Kinase</keyword>
<dbReference type="InterPro" id="IPR000870">
    <property type="entry name" value="Homoserine_kinase"/>
</dbReference>
<keyword evidence="5 13" id="KW-0028">Amino-acid biosynthesis</keyword>
<evidence type="ECO:0000256" key="7">
    <source>
        <dbReference type="ARBA" id="ARBA00022697"/>
    </source>
</evidence>
<name>A0A542YUM3_9MICO</name>
<dbReference type="UniPathway" id="UPA00050">
    <property type="reaction ID" value="UER00064"/>
</dbReference>
<evidence type="ECO:0000256" key="11">
    <source>
        <dbReference type="ARBA" id="ARBA00049375"/>
    </source>
</evidence>
<feature type="domain" description="GHMP kinase C-terminal" evidence="15">
    <location>
        <begin position="244"/>
        <end position="301"/>
    </location>
</feature>
<evidence type="ECO:0000256" key="8">
    <source>
        <dbReference type="ARBA" id="ARBA00022741"/>
    </source>
</evidence>
<evidence type="ECO:0000256" key="13">
    <source>
        <dbReference type="HAMAP-Rule" id="MF_00384"/>
    </source>
</evidence>
<dbReference type="Pfam" id="PF00288">
    <property type="entry name" value="GHMP_kinases_N"/>
    <property type="match status" value="1"/>
</dbReference>
<dbReference type="InterPro" id="IPR020568">
    <property type="entry name" value="Ribosomal_Su5_D2-typ_SF"/>
</dbReference>
<protein>
    <recommendedName>
        <fullName evidence="4 13">Homoserine kinase</fullName>
        <shortName evidence="13">HK</shortName>
        <shortName evidence="13">HSK</shortName>
        <ecNumber evidence="3 13">2.7.1.39</ecNumber>
    </recommendedName>
</protein>
<gene>
    <name evidence="13" type="primary">thrB</name>
    <name evidence="16" type="ORF">FB467_2942</name>
</gene>
<evidence type="ECO:0000256" key="6">
    <source>
        <dbReference type="ARBA" id="ARBA00022679"/>
    </source>
</evidence>
<comment type="similarity">
    <text evidence="2 13">Belongs to the GHMP kinase family. Homoserine kinase subfamily.</text>
</comment>
<dbReference type="Proteomes" id="UP000319516">
    <property type="component" value="Unassembled WGS sequence"/>
</dbReference>
<reference evidence="16 17" key="1">
    <citation type="submission" date="2019-06" db="EMBL/GenBank/DDBJ databases">
        <title>Sequencing the genomes of 1000 actinobacteria strains.</title>
        <authorList>
            <person name="Klenk H.-P."/>
        </authorList>
    </citation>
    <scope>NUCLEOTIDE SEQUENCE [LARGE SCALE GENOMIC DNA]</scope>
    <source>
        <strain evidence="16 17">DSM 12335</strain>
    </source>
</reference>
<feature type="binding site" evidence="13">
    <location>
        <begin position="107"/>
        <end position="117"/>
    </location>
    <ligand>
        <name>ATP</name>
        <dbReference type="ChEBI" id="CHEBI:30616"/>
    </ligand>
</feature>
<evidence type="ECO:0000256" key="1">
    <source>
        <dbReference type="ARBA" id="ARBA00005015"/>
    </source>
</evidence>
<dbReference type="PANTHER" id="PTHR20861">
    <property type="entry name" value="HOMOSERINE/4-DIPHOSPHOCYTIDYL-2-C-METHYL-D-ERYTHRITOL KINASE"/>
    <property type="match status" value="1"/>
</dbReference>
<feature type="domain" description="GHMP kinase N-terminal" evidence="14">
    <location>
        <begin position="88"/>
        <end position="164"/>
    </location>
</feature>
<keyword evidence="17" id="KW-1185">Reference proteome</keyword>
<dbReference type="SUPFAM" id="SSF54211">
    <property type="entry name" value="Ribosomal protein S5 domain 2-like"/>
    <property type="match status" value="1"/>
</dbReference>
<dbReference type="GO" id="GO:0004413">
    <property type="term" value="F:homoserine kinase activity"/>
    <property type="evidence" value="ECO:0007669"/>
    <property type="project" value="UniProtKB-UniRule"/>
</dbReference>
<evidence type="ECO:0000256" key="4">
    <source>
        <dbReference type="ARBA" id="ARBA00017858"/>
    </source>
</evidence>
<comment type="subcellular location">
    <subcellularLocation>
        <location evidence="13">Cytoplasm</location>
    </subcellularLocation>
</comment>
<dbReference type="EMBL" id="VFOP01000001">
    <property type="protein sequence ID" value="TQL51780.1"/>
    <property type="molecule type" value="Genomic_DNA"/>
</dbReference>
<organism evidence="16 17">
    <name type="scientific">Ornithinicoccus hortensis</name>
    <dbReference type="NCBI Taxonomy" id="82346"/>
    <lineage>
        <taxon>Bacteria</taxon>
        <taxon>Bacillati</taxon>
        <taxon>Actinomycetota</taxon>
        <taxon>Actinomycetes</taxon>
        <taxon>Micrococcales</taxon>
        <taxon>Intrasporangiaceae</taxon>
        <taxon>Ornithinicoccus</taxon>
    </lineage>
</organism>
<keyword evidence="8 13" id="KW-0547">Nucleotide-binding</keyword>
<dbReference type="InterPro" id="IPR036554">
    <property type="entry name" value="GHMP_kinase_C_sf"/>
</dbReference>
<keyword evidence="13" id="KW-0963">Cytoplasm</keyword>
<evidence type="ECO:0000313" key="17">
    <source>
        <dbReference type="Proteomes" id="UP000319516"/>
    </source>
</evidence>
<dbReference type="HAMAP" id="MF_00384">
    <property type="entry name" value="Homoser_kinase"/>
    <property type="match status" value="1"/>
</dbReference>
<evidence type="ECO:0000256" key="12">
    <source>
        <dbReference type="ARBA" id="ARBA00049954"/>
    </source>
</evidence>
<dbReference type="SUPFAM" id="SSF55060">
    <property type="entry name" value="GHMP Kinase, C-terminal domain"/>
    <property type="match status" value="1"/>
</dbReference>
<evidence type="ECO:0000313" key="16">
    <source>
        <dbReference type="EMBL" id="TQL51780.1"/>
    </source>
</evidence>
<dbReference type="RefSeq" id="WP_228393126.1">
    <property type="nucleotide sequence ID" value="NZ_BAAAIK010000001.1"/>
</dbReference>
<dbReference type="GO" id="GO:0005737">
    <property type="term" value="C:cytoplasm"/>
    <property type="evidence" value="ECO:0007669"/>
    <property type="project" value="UniProtKB-SubCell"/>
</dbReference>